<dbReference type="InterPro" id="IPR041478">
    <property type="entry name" value="TetR_C_27"/>
</dbReference>
<evidence type="ECO:0000259" key="1">
    <source>
        <dbReference type="Pfam" id="PF17935"/>
    </source>
</evidence>
<name>A0ABX8ZQR7_9SPHN</name>
<organism evidence="2 3">
    <name type="scientific">Qipengyuania xiapuensis</name>
    <dbReference type="NCBI Taxonomy" id="2867236"/>
    <lineage>
        <taxon>Bacteria</taxon>
        <taxon>Pseudomonadati</taxon>
        <taxon>Pseudomonadota</taxon>
        <taxon>Alphaproteobacteria</taxon>
        <taxon>Sphingomonadales</taxon>
        <taxon>Erythrobacteraceae</taxon>
        <taxon>Qipengyuania</taxon>
    </lineage>
</organism>
<dbReference type="RefSeq" id="WP_221427073.1">
    <property type="nucleotide sequence ID" value="NZ_CP081296.1"/>
</dbReference>
<accession>A0ABX8ZQR7</accession>
<reference evidence="2 3" key="1">
    <citation type="submission" date="2021-08" db="EMBL/GenBank/DDBJ databases">
        <title>Comparative Genomics Analysis of the Genus Qipengyuania Reveals Extensive Genetic Diversity and Metabolic Versatility, Including the Description of Fifteen Novel Species.</title>
        <authorList>
            <person name="Liu Y."/>
        </authorList>
    </citation>
    <scope>NUCLEOTIDE SEQUENCE [LARGE SCALE GENOMIC DNA]</scope>
    <source>
        <strain evidence="2 3">1NDW3</strain>
    </source>
</reference>
<gene>
    <name evidence="2" type="ORF">K3162_07210</name>
</gene>
<evidence type="ECO:0000313" key="3">
    <source>
        <dbReference type="Proteomes" id="UP000824300"/>
    </source>
</evidence>
<proteinExistence type="predicted"/>
<feature type="domain" description="Tetracyclin repressor-like C-terminal" evidence="1">
    <location>
        <begin position="80"/>
        <end position="185"/>
    </location>
</feature>
<dbReference type="Gene3D" id="1.10.357.10">
    <property type="entry name" value="Tetracycline Repressor, domain 2"/>
    <property type="match status" value="1"/>
</dbReference>
<protein>
    <recommendedName>
        <fullName evidence="1">Tetracyclin repressor-like C-terminal domain-containing protein</fullName>
    </recommendedName>
</protein>
<dbReference type="Proteomes" id="UP000824300">
    <property type="component" value="Chromosome"/>
</dbReference>
<dbReference type="Pfam" id="PF17935">
    <property type="entry name" value="TetR_C_27"/>
    <property type="match status" value="1"/>
</dbReference>
<sequence length="208" mass="23663">MSEDEIDQMRSRFAREAMALMERTGEEVTRMRLAAELKIARSRLDAVFPEESDLLDAITGEWFAPYIAIMDDVMGSELPPRRKMYEFVARRFVRLQQSFQEDPTSFRLYIEMGERYFEYAQSYIDLGDHYLCEIIAEAQAEGHLEGLDVDFARSVINQIVSTYLQPYSIAMLGDRLTEDKLAHIVDAIFDGLVAADGGAKSTKGLHAA</sequence>
<dbReference type="EMBL" id="CP081296">
    <property type="protein sequence ID" value="QZD91367.1"/>
    <property type="molecule type" value="Genomic_DNA"/>
</dbReference>
<evidence type="ECO:0000313" key="2">
    <source>
        <dbReference type="EMBL" id="QZD91367.1"/>
    </source>
</evidence>
<keyword evidence="3" id="KW-1185">Reference proteome</keyword>